<proteinExistence type="predicted"/>
<protein>
    <recommendedName>
        <fullName evidence="3">Mitochondrial fission process protein 1</fullName>
    </recommendedName>
</protein>
<organism evidence="1 2">
    <name type="scientific">Pseudo-nitzschia multistriata</name>
    <dbReference type="NCBI Taxonomy" id="183589"/>
    <lineage>
        <taxon>Eukaryota</taxon>
        <taxon>Sar</taxon>
        <taxon>Stramenopiles</taxon>
        <taxon>Ochrophyta</taxon>
        <taxon>Bacillariophyta</taxon>
        <taxon>Bacillariophyceae</taxon>
        <taxon>Bacillariophycidae</taxon>
        <taxon>Bacillariales</taxon>
        <taxon>Bacillariaceae</taxon>
        <taxon>Pseudo-nitzschia</taxon>
    </lineage>
</organism>
<dbReference type="GO" id="GO:0005739">
    <property type="term" value="C:mitochondrion"/>
    <property type="evidence" value="ECO:0007669"/>
    <property type="project" value="TreeGrafter"/>
</dbReference>
<dbReference type="OrthoDB" id="275936at2759"/>
<evidence type="ECO:0000313" key="2">
    <source>
        <dbReference type="Proteomes" id="UP000291116"/>
    </source>
</evidence>
<dbReference type="InterPro" id="IPR038781">
    <property type="entry name" value="C365.16-ike"/>
</dbReference>
<dbReference type="AlphaFoldDB" id="A0A448Z007"/>
<name>A0A448Z007_9STRA</name>
<evidence type="ECO:0008006" key="3">
    <source>
        <dbReference type="Google" id="ProtNLM"/>
    </source>
</evidence>
<reference evidence="1 2" key="1">
    <citation type="submission" date="2019-01" db="EMBL/GenBank/DDBJ databases">
        <authorList>
            <person name="Ferrante I. M."/>
        </authorList>
    </citation>
    <scope>NUCLEOTIDE SEQUENCE [LARGE SCALE GENOMIC DNA]</scope>
    <source>
        <strain evidence="1 2">B856</strain>
    </source>
</reference>
<accession>A0A448Z007</accession>
<dbReference type="EMBL" id="CAACVS010000055">
    <property type="protein sequence ID" value="VEU35299.1"/>
    <property type="molecule type" value="Genomic_DNA"/>
</dbReference>
<gene>
    <name evidence="1" type="ORF">PSNMU_V1.4_AUG-EV-PASAV3_0020310</name>
</gene>
<evidence type="ECO:0000313" key="1">
    <source>
        <dbReference type="EMBL" id="VEU35299.1"/>
    </source>
</evidence>
<dbReference type="PANTHER" id="PTHR37845">
    <property type="entry name" value="SEQUENCE ORPHAN"/>
    <property type="match status" value="1"/>
</dbReference>
<keyword evidence="2" id="KW-1185">Reference proteome</keyword>
<dbReference type="Proteomes" id="UP000291116">
    <property type="component" value="Unassembled WGS sequence"/>
</dbReference>
<sequence length="408" mass="43968">MTSSTMTNETTTIQRNPLVLNETIIPRLWSDDLHSKLFASTYASSITKIISVVPPTVIDAGNATIRSRPVARRATSCQATAGTTNNSISSTHLGSKLAGDMLVAATVTFGVSPFLTVVDKAIVESTAGTNSILQSSINSLRSMARNPVEYVRSPTFLLMWGVYSATYTTANAFKTLEEHATYSRDRSSSSNTTQKSSGMFQMGAFLGTTVVNSGASMLKDRAYARMFSGTTSSTSFPKASYALWAMRDLSVISSSFLLPDLVSAKLVEHSNGEIDRERALSFCQIGLPVLAQFVAGPFQYLGLDVYNRNLGHMTTPQAIVDRSRQLTRGVAPVIAARVARIIPGYSIGGVANTKLRTAWRKKLLERDVAAMMKSSAANGRQSGGSNEYATRMVALLHGSNQGETKKRS</sequence>
<dbReference type="PANTHER" id="PTHR37845:SF1">
    <property type="entry name" value="SEQUENCE ORPHAN"/>
    <property type="match status" value="1"/>
</dbReference>